<feature type="chain" id="PRO_5017183455" evidence="1">
    <location>
        <begin position="22"/>
        <end position="158"/>
    </location>
</feature>
<keyword evidence="1" id="KW-0732">Signal</keyword>
<proteinExistence type="predicted"/>
<comment type="caution">
    <text evidence="2">The sequence shown here is derived from an EMBL/GenBank/DDBJ whole genome shotgun (WGS) entry which is preliminary data.</text>
</comment>
<dbReference type="AlphaFoldDB" id="A0A397UJL1"/>
<protein>
    <submittedName>
        <fullName evidence="2">Uncharacterized protein</fullName>
    </submittedName>
</protein>
<reference evidence="2 3" key="1">
    <citation type="submission" date="2018-06" db="EMBL/GenBank/DDBJ databases">
        <title>Comparative genomics reveals the genomic features of Rhizophagus irregularis, R. cerebriforme, R. diaphanum and Gigaspora rosea, and their symbiotic lifestyle signature.</title>
        <authorList>
            <person name="Morin E."/>
            <person name="San Clemente H."/>
            <person name="Chen E.C.H."/>
            <person name="De La Providencia I."/>
            <person name="Hainaut M."/>
            <person name="Kuo A."/>
            <person name="Kohler A."/>
            <person name="Murat C."/>
            <person name="Tang N."/>
            <person name="Roy S."/>
            <person name="Loubradou J."/>
            <person name="Henrissat B."/>
            <person name="Grigoriev I.V."/>
            <person name="Corradi N."/>
            <person name="Roux C."/>
            <person name="Martin F.M."/>
        </authorList>
    </citation>
    <scope>NUCLEOTIDE SEQUENCE [LARGE SCALE GENOMIC DNA]</scope>
    <source>
        <strain evidence="2 3">DAOM 194757</strain>
    </source>
</reference>
<feature type="signal peptide" evidence="1">
    <location>
        <begin position="1"/>
        <end position="21"/>
    </location>
</feature>
<dbReference type="EMBL" id="QKWP01001378">
    <property type="protein sequence ID" value="RIB09418.1"/>
    <property type="molecule type" value="Genomic_DNA"/>
</dbReference>
<gene>
    <name evidence="2" type="ORF">C2G38_2208976</name>
</gene>
<evidence type="ECO:0000313" key="2">
    <source>
        <dbReference type="EMBL" id="RIB09418.1"/>
    </source>
</evidence>
<evidence type="ECO:0000256" key="1">
    <source>
        <dbReference type="SAM" id="SignalP"/>
    </source>
</evidence>
<organism evidence="2 3">
    <name type="scientific">Gigaspora rosea</name>
    <dbReference type="NCBI Taxonomy" id="44941"/>
    <lineage>
        <taxon>Eukaryota</taxon>
        <taxon>Fungi</taxon>
        <taxon>Fungi incertae sedis</taxon>
        <taxon>Mucoromycota</taxon>
        <taxon>Glomeromycotina</taxon>
        <taxon>Glomeromycetes</taxon>
        <taxon>Diversisporales</taxon>
        <taxon>Gigasporaceae</taxon>
        <taxon>Gigaspora</taxon>
    </lineage>
</organism>
<name>A0A397UJL1_9GLOM</name>
<dbReference type="Proteomes" id="UP000266673">
    <property type="component" value="Unassembled WGS sequence"/>
</dbReference>
<accession>A0A397UJL1</accession>
<sequence length="158" mass="18472">MPNYNFLSIVILLQIIRSIEDIRFMDSSGGFFITIINTLNDSVVYENKDIPDPTSPYIPKSFDCSRQATFYDCTQDFFRSSQLTIDSDEEFEDKMDTDDDYDYDSLSDFSDIKDNDFYIDENVKVLEMVQDFDLLISPAITNYQMSRTTWITCSTMIF</sequence>
<evidence type="ECO:0000313" key="3">
    <source>
        <dbReference type="Proteomes" id="UP000266673"/>
    </source>
</evidence>
<keyword evidence="3" id="KW-1185">Reference proteome</keyword>